<keyword evidence="2" id="KW-1185">Reference proteome</keyword>
<dbReference type="OrthoDB" id="5126881at2759"/>
<proteinExistence type="predicted"/>
<accession>A0A8T2NV68</accession>
<dbReference type="EMBL" id="JAFBMS010000019">
    <property type="protein sequence ID" value="KAG9344853.1"/>
    <property type="molecule type" value="Genomic_DNA"/>
</dbReference>
<dbReference type="Gene3D" id="1.10.8.770">
    <property type="match status" value="1"/>
</dbReference>
<organism evidence="1 2">
    <name type="scientific">Albula glossodonta</name>
    <name type="common">roundjaw bonefish</name>
    <dbReference type="NCBI Taxonomy" id="121402"/>
    <lineage>
        <taxon>Eukaryota</taxon>
        <taxon>Metazoa</taxon>
        <taxon>Chordata</taxon>
        <taxon>Craniata</taxon>
        <taxon>Vertebrata</taxon>
        <taxon>Euteleostomi</taxon>
        <taxon>Actinopterygii</taxon>
        <taxon>Neopterygii</taxon>
        <taxon>Teleostei</taxon>
        <taxon>Albuliformes</taxon>
        <taxon>Albulidae</taxon>
        <taxon>Albula</taxon>
    </lineage>
</organism>
<dbReference type="AlphaFoldDB" id="A0A8T2NV68"/>
<name>A0A8T2NV68_9TELE</name>
<evidence type="ECO:0000313" key="2">
    <source>
        <dbReference type="Proteomes" id="UP000824540"/>
    </source>
</evidence>
<gene>
    <name evidence="1" type="ORF">JZ751_010542</name>
</gene>
<reference evidence="1" key="1">
    <citation type="thesis" date="2021" institute="BYU ScholarsArchive" country="Provo, UT, USA">
        <title>Applications of and Algorithms for Genome Assembly and Genomic Analyses with an Emphasis on Marine Teleosts.</title>
        <authorList>
            <person name="Pickett B.D."/>
        </authorList>
    </citation>
    <scope>NUCLEOTIDE SEQUENCE</scope>
    <source>
        <strain evidence="1">HI-2016</strain>
    </source>
</reference>
<sequence length="133" mass="14943">MPTHTGPRPTLSHLLRRALPLVRFVPPFTSAFPPTFLLHTAERLANYFVRPVSAGMLLSSSWIHRFGIKGHHRGLRSVLGYKRKLGIKKTDPATLTEEEVGRFVRLDIDPDVSAWGRGIVALHKKIAGRTFII</sequence>
<protein>
    <submittedName>
        <fullName evidence="1">Uncharacterized protein</fullName>
    </submittedName>
</protein>
<dbReference type="Proteomes" id="UP000824540">
    <property type="component" value="Unassembled WGS sequence"/>
</dbReference>
<comment type="caution">
    <text evidence="1">The sequence shown here is derived from an EMBL/GenBank/DDBJ whole genome shotgun (WGS) entry which is preliminary data.</text>
</comment>
<evidence type="ECO:0000313" key="1">
    <source>
        <dbReference type="EMBL" id="KAG9344853.1"/>
    </source>
</evidence>